<sequence length="154" mass="17827">MYHDALLQELELLVPWELPLERELSKSNQMKLTKALTELLTALAESDVKQGIVILENAMAELEIYDKFTAEVTSTNTTLKYWEIEDFDNYFRVRHVQTTEPEICLVHGLMVACQAFLGLSMKDVLDINQLNFQREGFRANAYLFGRVFHLTLQP</sequence>
<gene>
    <name evidence="1" type="ORF">LC586_26290</name>
</gene>
<evidence type="ECO:0000313" key="1">
    <source>
        <dbReference type="EMBL" id="MCC5602606.1"/>
    </source>
</evidence>
<dbReference type="EMBL" id="JAIVFQ010000054">
    <property type="protein sequence ID" value="MCC5602606.1"/>
    <property type="molecule type" value="Genomic_DNA"/>
</dbReference>
<keyword evidence="2" id="KW-1185">Reference proteome</keyword>
<protein>
    <submittedName>
        <fullName evidence="1">Uncharacterized protein</fullName>
    </submittedName>
</protein>
<name>A0ABS8IFE3_9NOSO</name>
<dbReference type="Proteomes" id="UP001199525">
    <property type="component" value="Unassembled WGS sequence"/>
</dbReference>
<proteinExistence type="predicted"/>
<comment type="caution">
    <text evidence="1">The sequence shown here is derived from an EMBL/GenBank/DDBJ whole genome shotgun (WGS) entry which is preliminary data.</text>
</comment>
<organism evidence="1 2">
    <name type="scientific">Nostoc favosum CHAB5714</name>
    <dbReference type="NCBI Taxonomy" id="2780399"/>
    <lineage>
        <taxon>Bacteria</taxon>
        <taxon>Bacillati</taxon>
        <taxon>Cyanobacteriota</taxon>
        <taxon>Cyanophyceae</taxon>
        <taxon>Nostocales</taxon>
        <taxon>Nostocaceae</taxon>
        <taxon>Nostoc</taxon>
        <taxon>Nostoc favosum</taxon>
    </lineage>
</organism>
<reference evidence="1 2" key="1">
    <citation type="journal article" date="2021" name="Microorganisms">
        <title>Genome Evolution of Filamentous Cyanobacterium Nostoc Species: From Facultative Symbiosis to Free Living.</title>
        <authorList>
            <person name="Huo D."/>
            <person name="Li H."/>
            <person name="Cai F."/>
            <person name="Guo X."/>
            <person name="Qiao Z."/>
            <person name="Wang W."/>
            <person name="Yu G."/>
            <person name="Li R."/>
        </authorList>
    </citation>
    <scope>NUCLEOTIDE SEQUENCE [LARGE SCALE GENOMIC DNA]</scope>
    <source>
        <strain evidence="1 2">CHAB 5714</strain>
    </source>
</reference>
<accession>A0ABS8IFE3</accession>
<evidence type="ECO:0000313" key="2">
    <source>
        <dbReference type="Proteomes" id="UP001199525"/>
    </source>
</evidence>
<dbReference type="RefSeq" id="WP_229488157.1">
    <property type="nucleotide sequence ID" value="NZ_JAIVFQ010000054.1"/>
</dbReference>